<keyword evidence="1" id="KW-0812">Transmembrane</keyword>
<sequence length="444" mass="50456">MPISMTSIKYSAIGAWIVAGALRLIAPGSALFCIASWLAGRPPVSSWLGTYALAEVLFFILVYLPRSQYLQQSSSASTGWFYADSPSETIQQDNLKDLLLWAIFNTEAKAMREEWREEIDDYVMQIEIIIGQKLRPGRNENVRCKTFTLDTVKICHKPLIFYLQGFKHYRTRAWDICFPPRFDTAFSRRSVHPLLGYWYRPHRSRTKNPILFLHGVGIGLYPYLPFLVDIVTADPDVGIISIEDLPISTHITHAHLRREEMLKALTQILDHHEFQRITVVGHSYGTVIASHMVHDSTLSSRIASTVLVDPIAILPFLPDLTANFVYGSPGAWMPYFVCRDPGIAHTVQRSLFFIECALWREDLRRAGVVLAERDELIAAEEIWGYLTGRASPEHECQQGKLEILFFEKLGHGDTFNSQAARKEMAMMVMRMSMPQDASDTKVSS</sequence>
<dbReference type="Proteomes" id="UP000218811">
    <property type="component" value="Unassembled WGS sequence"/>
</dbReference>
<feature type="transmembrane region" description="Helical" evidence="1">
    <location>
        <begin position="210"/>
        <end position="228"/>
    </location>
</feature>
<proteinExistence type="predicted"/>
<name>A0A2H3JC74_WOLCO</name>
<protein>
    <recommendedName>
        <fullName evidence="2">AB hydrolase-1 domain-containing protein</fullName>
    </recommendedName>
</protein>
<keyword evidence="1" id="KW-0472">Membrane</keyword>
<evidence type="ECO:0000313" key="4">
    <source>
        <dbReference type="Proteomes" id="UP000218811"/>
    </source>
</evidence>
<reference evidence="3 4" key="1">
    <citation type="journal article" date="2012" name="Science">
        <title>The Paleozoic origin of enzymatic lignin decomposition reconstructed from 31 fungal genomes.</title>
        <authorList>
            <person name="Floudas D."/>
            <person name="Binder M."/>
            <person name="Riley R."/>
            <person name="Barry K."/>
            <person name="Blanchette R.A."/>
            <person name="Henrissat B."/>
            <person name="Martinez A.T."/>
            <person name="Otillar R."/>
            <person name="Spatafora J.W."/>
            <person name="Yadav J.S."/>
            <person name="Aerts A."/>
            <person name="Benoit I."/>
            <person name="Boyd A."/>
            <person name="Carlson A."/>
            <person name="Copeland A."/>
            <person name="Coutinho P.M."/>
            <person name="de Vries R.P."/>
            <person name="Ferreira P."/>
            <person name="Findley K."/>
            <person name="Foster B."/>
            <person name="Gaskell J."/>
            <person name="Glotzer D."/>
            <person name="Gorecki P."/>
            <person name="Heitman J."/>
            <person name="Hesse C."/>
            <person name="Hori C."/>
            <person name="Igarashi K."/>
            <person name="Jurgens J.A."/>
            <person name="Kallen N."/>
            <person name="Kersten P."/>
            <person name="Kohler A."/>
            <person name="Kuees U."/>
            <person name="Kumar T.K.A."/>
            <person name="Kuo A."/>
            <person name="LaButti K."/>
            <person name="Larrondo L.F."/>
            <person name="Lindquist E."/>
            <person name="Ling A."/>
            <person name="Lombard V."/>
            <person name="Lucas S."/>
            <person name="Lundell T."/>
            <person name="Martin R."/>
            <person name="McLaughlin D.J."/>
            <person name="Morgenstern I."/>
            <person name="Morin E."/>
            <person name="Murat C."/>
            <person name="Nagy L.G."/>
            <person name="Nolan M."/>
            <person name="Ohm R.A."/>
            <person name="Patyshakuliyeva A."/>
            <person name="Rokas A."/>
            <person name="Ruiz-Duenas F.J."/>
            <person name="Sabat G."/>
            <person name="Salamov A."/>
            <person name="Samejima M."/>
            <person name="Schmutz J."/>
            <person name="Slot J.C."/>
            <person name="St John F."/>
            <person name="Stenlid J."/>
            <person name="Sun H."/>
            <person name="Sun S."/>
            <person name="Syed K."/>
            <person name="Tsang A."/>
            <person name="Wiebenga A."/>
            <person name="Young D."/>
            <person name="Pisabarro A."/>
            <person name="Eastwood D.C."/>
            <person name="Martin F."/>
            <person name="Cullen D."/>
            <person name="Grigoriev I.V."/>
            <person name="Hibbett D.S."/>
        </authorList>
    </citation>
    <scope>NUCLEOTIDE SEQUENCE [LARGE SCALE GENOMIC DNA]</scope>
    <source>
        <strain evidence="3 4">MD-104</strain>
    </source>
</reference>
<dbReference type="Pfam" id="PF00561">
    <property type="entry name" value="Abhydrolase_1"/>
    <property type="match status" value="1"/>
</dbReference>
<evidence type="ECO:0000313" key="3">
    <source>
        <dbReference type="EMBL" id="PCH39850.1"/>
    </source>
</evidence>
<dbReference type="STRING" id="742152.A0A2H3JC74"/>
<keyword evidence="1" id="KW-1133">Transmembrane helix</keyword>
<dbReference type="Gene3D" id="3.40.50.1820">
    <property type="entry name" value="alpha/beta hydrolase"/>
    <property type="match status" value="1"/>
</dbReference>
<dbReference type="OMA" id="DWLMWAL"/>
<feature type="transmembrane region" description="Helical" evidence="1">
    <location>
        <begin position="44"/>
        <end position="64"/>
    </location>
</feature>
<feature type="domain" description="AB hydrolase-1" evidence="2">
    <location>
        <begin position="245"/>
        <end position="318"/>
    </location>
</feature>
<dbReference type="PANTHER" id="PTHR37471:SF1">
    <property type="entry name" value="AB HYDROLASE-1 DOMAIN-CONTAINING PROTEIN"/>
    <property type="match status" value="1"/>
</dbReference>
<feature type="transmembrane region" description="Helical" evidence="1">
    <location>
        <begin position="12"/>
        <end position="38"/>
    </location>
</feature>
<evidence type="ECO:0000259" key="2">
    <source>
        <dbReference type="Pfam" id="PF00561"/>
    </source>
</evidence>
<dbReference type="AlphaFoldDB" id="A0A2H3JC74"/>
<dbReference type="PANTHER" id="PTHR37471">
    <property type="entry name" value="UNNAMED PRODUCT"/>
    <property type="match status" value="1"/>
</dbReference>
<evidence type="ECO:0000256" key="1">
    <source>
        <dbReference type="SAM" id="Phobius"/>
    </source>
</evidence>
<keyword evidence="4" id="KW-1185">Reference proteome</keyword>
<accession>A0A2H3JC74</accession>
<organism evidence="3 4">
    <name type="scientific">Wolfiporia cocos (strain MD-104)</name>
    <name type="common">Brown rot fungus</name>
    <dbReference type="NCBI Taxonomy" id="742152"/>
    <lineage>
        <taxon>Eukaryota</taxon>
        <taxon>Fungi</taxon>
        <taxon>Dikarya</taxon>
        <taxon>Basidiomycota</taxon>
        <taxon>Agaricomycotina</taxon>
        <taxon>Agaricomycetes</taxon>
        <taxon>Polyporales</taxon>
        <taxon>Phaeolaceae</taxon>
        <taxon>Wolfiporia</taxon>
    </lineage>
</organism>
<dbReference type="SUPFAM" id="SSF53474">
    <property type="entry name" value="alpha/beta-Hydrolases"/>
    <property type="match status" value="1"/>
</dbReference>
<dbReference type="OrthoDB" id="6431331at2759"/>
<gene>
    <name evidence="3" type="ORF">WOLCODRAFT_16158</name>
</gene>
<dbReference type="InterPro" id="IPR000073">
    <property type="entry name" value="AB_hydrolase_1"/>
</dbReference>
<dbReference type="InterPro" id="IPR029058">
    <property type="entry name" value="AB_hydrolase_fold"/>
</dbReference>
<dbReference type="EMBL" id="KB468053">
    <property type="protein sequence ID" value="PCH39850.1"/>
    <property type="molecule type" value="Genomic_DNA"/>
</dbReference>